<dbReference type="EMBL" id="BAVS01000012">
    <property type="protein sequence ID" value="GAE93402.1"/>
    <property type="molecule type" value="Genomic_DNA"/>
</dbReference>
<reference evidence="2 3" key="1">
    <citation type="journal article" date="2014" name="Genome Announc.">
        <title>Draft Genome Sequence of the Boron-Tolerant and Moderately Halotolerant Bacterium Gracilibacillus boraciitolerans JCM 21714T.</title>
        <authorList>
            <person name="Ahmed I."/>
            <person name="Oshima K."/>
            <person name="Suda W."/>
            <person name="Kitamura K."/>
            <person name="Iida T."/>
            <person name="Ohmori Y."/>
            <person name="Fujiwara T."/>
            <person name="Hattori M."/>
            <person name="Ohkuma M."/>
        </authorList>
    </citation>
    <scope>NUCLEOTIDE SEQUENCE [LARGE SCALE GENOMIC DNA]</scope>
    <source>
        <strain evidence="2 3">JCM 21714</strain>
    </source>
</reference>
<feature type="transmembrane region" description="Helical" evidence="1">
    <location>
        <begin position="35"/>
        <end position="55"/>
    </location>
</feature>
<keyword evidence="1" id="KW-0812">Transmembrane</keyword>
<dbReference type="RefSeq" id="WP_369403517.1">
    <property type="nucleotide sequence ID" value="NZ_BAVS01000012.1"/>
</dbReference>
<keyword evidence="1" id="KW-1133">Transmembrane helix</keyword>
<evidence type="ECO:0000256" key="1">
    <source>
        <dbReference type="SAM" id="Phobius"/>
    </source>
</evidence>
<keyword evidence="3" id="KW-1185">Reference proteome</keyword>
<accession>W4VJL6</accession>
<dbReference type="Proteomes" id="UP000019102">
    <property type="component" value="Unassembled WGS sequence"/>
</dbReference>
<sequence>MLPVVKGYQVTICRTNIYIALLLFIPLFLENFSGLFYWLFTFINICWLVIGLSGFKQKEVLKWGGNKLFISSLVYLLSVFILYLVFIP</sequence>
<comment type="caution">
    <text evidence="2">The sequence shown here is derived from an EMBL/GenBank/DDBJ whole genome shotgun (WGS) entry which is preliminary data.</text>
</comment>
<feature type="transmembrane region" description="Helical" evidence="1">
    <location>
        <begin position="12"/>
        <end position="29"/>
    </location>
</feature>
<proteinExistence type="predicted"/>
<name>W4VJL6_9BACI</name>
<feature type="transmembrane region" description="Helical" evidence="1">
    <location>
        <begin position="67"/>
        <end position="87"/>
    </location>
</feature>
<protein>
    <submittedName>
        <fullName evidence="2">Uncharacterized protein</fullName>
    </submittedName>
</protein>
<evidence type="ECO:0000313" key="2">
    <source>
        <dbReference type="EMBL" id="GAE93402.1"/>
    </source>
</evidence>
<dbReference type="AlphaFoldDB" id="W4VJL6"/>
<dbReference type="STRING" id="1298598.JCM21714_2482"/>
<keyword evidence="1" id="KW-0472">Membrane</keyword>
<gene>
    <name evidence="2" type="ORF">JCM21714_2482</name>
</gene>
<evidence type="ECO:0000313" key="3">
    <source>
        <dbReference type="Proteomes" id="UP000019102"/>
    </source>
</evidence>
<organism evidence="2 3">
    <name type="scientific">Gracilibacillus boraciitolerans JCM 21714</name>
    <dbReference type="NCBI Taxonomy" id="1298598"/>
    <lineage>
        <taxon>Bacteria</taxon>
        <taxon>Bacillati</taxon>
        <taxon>Bacillota</taxon>
        <taxon>Bacilli</taxon>
        <taxon>Bacillales</taxon>
        <taxon>Bacillaceae</taxon>
        <taxon>Gracilibacillus</taxon>
    </lineage>
</organism>